<gene>
    <name evidence="5" type="ORF">A7sIIA15_06660</name>
</gene>
<dbReference type="PANTHER" id="PTHR47514">
    <property type="entry name" value="TRANSKETOLASE N-TERMINAL SECTION-RELATED"/>
    <property type="match status" value="1"/>
</dbReference>
<dbReference type="AlphaFoldDB" id="A0A249KV80"/>
<dbReference type="InterPro" id="IPR029061">
    <property type="entry name" value="THDP-binding"/>
</dbReference>
<evidence type="ECO:0000256" key="3">
    <source>
        <dbReference type="ARBA" id="ARBA00023052"/>
    </source>
</evidence>
<feature type="domain" description="Transketolase N-terminal" evidence="4">
    <location>
        <begin position="5"/>
        <end position="244"/>
    </location>
</feature>
<organism evidence="5 6">
    <name type="scientific">Candidatus Planktophila vernalis</name>
    <dbReference type="NCBI Taxonomy" id="1884907"/>
    <lineage>
        <taxon>Bacteria</taxon>
        <taxon>Bacillati</taxon>
        <taxon>Actinomycetota</taxon>
        <taxon>Actinomycetes</taxon>
        <taxon>Candidatus Nanopelagicales</taxon>
        <taxon>Candidatus Nanopelagicaceae</taxon>
        <taxon>Candidatus Planktophila</taxon>
    </lineage>
</organism>
<evidence type="ECO:0000256" key="2">
    <source>
        <dbReference type="ARBA" id="ARBA00007131"/>
    </source>
</evidence>
<dbReference type="Pfam" id="PF00456">
    <property type="entry name" value="Transketolase_N"/>
    <property type="match status" value="1"/>
</dbReference>
<evidence type="ECO:0000313" key="6">
    <source>
        <dbReference type="Proteomes" id="UP000217186"/>
    </source>
</evidence>
<evidence type="ECO:0000256" key="1">
    <source>
        <dbReference type="ARBA" id="ARBA00001964"/>
    </source>
</evidence>
<dbReference type="Gene3D" id="3.40.50.970">
    <property type="match status" value="1"/>
</dbReference>
<keyword evidence="3" id="KW-0786">Thiamine pyrophosphate</keyword>
<proteinExistence type="inferred from homology"/>
<dbReference type="InterPro" id="IPR005474">
    <property type="entry name" value="Transketolase_N"/>
</dbReference>
<dbReference type="KEGG" id="pvn:A7sIIA15_06660"/>
<dbReference type="GO" id="GO:0000287">
    <property type="term" value="F:magnesium ion binding"/>
    <property type="evidence" value="ECO:0007669"/>
    <property type="project" value="UniProtKB-ARBA"/>
</dbReference>
<dbReference type="PANTHER" id="PTHR47514:SF1">
    <property type="entry name" value="TRANSKETOLASE N-TERMINAL SECTION-RELATED"/>
    <property type="match status" value="1"/>
</dbReference>
<dbReference type="RefSeq" id="WP_095686477.1">
    <property type="nucleotide sequence ID" value="NZ_CP016776.1"/>
</dbReference>
<dbReference type="CDD" id="cd02012">
    <property type="entry name" value="TPP_TK"/>
    <property type="match status" value="1"/>
</dbReference>
<name>A0A249KV80_9ACTN</name>
<evidence type="ECO:0000313" key="5">
    <source>
        <dbReference type="EMBL" id="ASY20667.1"/>
    </source>
</evidence>
<sequence length="258" mass="28288">MFEIEKSIAKNSRKTALTMVHHARSAHIGSSLSLIDIAVQLFLKSTRNVDDVVLVSKGHAAAGVYAVLNILGMVPDGWISNYCTNGSKLGGHVTSTNLPFLELSTGSLGHGLPYGVGRALGKSRAGQKGHVYVVLSDGECDEGSNWEAALIAPQLKLNNLTVIIDRNRIQSLGGTEETVALEPLARKWEAFNWEVFEIDGHDFKDLAKITQHINQTKPRVYIAETIKGKGVSFMENSVLWHYRPPNFEELNAAIKELE</sequence>
<comment type="similarity">
    <text evidence="2">Belongs to the transketolase family.</text>
</comment>
<dbReference type="Proteomes" id="UP000217186">
    <property type="component" value="Chromosome"/>
</dbReference>
<protein>
    <submittedName>
        <fullName evidence="5">Transketolase</fullName>
    </submittedName>
</protein>
<dbReference type="EMBL" id="CP016776">
    <property type="protein sequence ID" value="ASY20667.1"/>
    <property type="molecule type" value="Genomic_DNA"/>
</dbReference>
<dbReference type="SUPFAM" id="SSF52518">
    <property type="entry name" value="Thiamin diphosphate-binding fold (THDP-binding)"/>
    <property type="match status" value="1"/>
</dbReference>
<keyword evidence="6" id="KW-1185">Reference proteome</keyword>
<comment type="cofactor">
    <cofactor evidence="1">
        <name>thiamine diphosphate</name>
        <dbReference type="ChEBI" id="CHEBI:58937"/>
    </cofactor>
</comment>
<evidence type="ECO:0000259" key="4">
    <source>
        <dbReference type="Pfam" id="PF00456"/>
    </source>
</evidence>
<dbReference type="OrthoDB" id="8732661at2"/>
<reference evidence="5 6" key="1">
    <citation type="submission" date="2016-07" db="EMBL/GenBank/DDBJ databases">
        <title>High microdiversification within the ubiquitous acI lineage of Actinobacteria.</title>
        <authorList>
            <person name="Neuenschwander S.M."/>
            <person name="Salcher M."/>
            <person name="Ghai R."/>
            <person name="Pernthaler J."/>
        </authorList>
    </citation>
    <scope>NUCLEOTIDE SEQUENCE [LARGE SCALE GENOMIC DNA]</scope>
    <source>
        <strain evidence="5">MMS-IIA-15</strain>
    </source>
</reference>
<accession>A0A249KV80</accession>